<organism evidence="1 2">
    <name type="scientific">Phycomyces blakesleeanus (strain ATCC 8743b / DSM 1359 / FGSC 10004 / NBRC 33097 / NRRL 1555)</name>
    <dbReference type="NCBI Taxonomy" id="763407"/>
    <lineage>
        <taxon>Eukaryota</taxon>
        <taxon>Fungi</taxon>
        <taxon>Fungi incertae sedis</taxon>
        <taxon>Mucoromycota</taxon>
        <taxon>Mucoromycotina</taxon>
        <taxon>Mucoromycetes</taxon>
        <taxon>Mucorales</taxon>
        <taxon>Phycomycetaceae</taxon>
        <taxon>Phycomyces</taxon>
    </lineage>
</organism>
<evidence type="ECO:0000313" key="2">
    <source>
        <dbReference type="Proteomes" id="UP000077315"/>
    </source>
</evidence>
<sequence>MNKPEEHCIGTWTWIEAKLRTGTRLWIKTSKLVKSVHLIWWANSHFVPNFCSRDLSSGSFSSLWHDGVWFWYSSFKNIVLNLENWKTGKQSDLLSILKLPQNSLNCHRILLNYYKIYGKMIQNCHNFPPAIRYLKCLEDVKVLILYLDIMAI</sequence>
<dbReference type="Proteomes" id="UP000077315">
    <property type="component" value="Unassembled WGS sequence"/>
</dbReference>
<keyword evidence="2" id="KW-1185">Reference proteome</keyword>
<name>A0A162UBD3_PHYB8</name>
<proteinExistence type="predicted"/>
<dbReference type="GeneID" id="29002749"/>
<accession>A0A162UBD3</accession>
<dbReference type="AlphaFoldDB" id="A0A162UBD3"/>
<dbReference type="InParanoid" id="A0A162UBD3"/>
<evidence type="ECO:0000313" key="1">
    <source>
        <dbReference type="EMBL" id="OAD74972.1"/>
    </source>
</evidence>
<protein>
    <submittedName>
        <fullName evidence="1">Uncharacterized protein</fullName>
    </submittedName>
</protein>
<dbReference type="VEuPathDB" id="FungiDB:PHYBLDRAFT_67738"/>
<gene>
    <name evidence="1" type="ORF">PHYBLDRAFT_67738</name>
</gene>
<dbReference type="RefSeq" id="XP_018293012.1">
    <property type="nucleotide sequence ID" value="XM_018441843.1"/>
</dbReference>
<dbReference type="EMBL" id="KV440978">
    <property type="protein sequence ID" value="OAD74972.1"/>
    <property type="molecule type" value="Genomic_DNA"/>
</dbReference>
<reference evidence="2" key="1">
    <citation type="submission" date="2015-06" db="EMBL/GenBank/DDBJ databases">
        <title>Expansion of signal transduction pathways in fungi by whole-genome duplication.</title>
        <authorList>
            <consortium name="DOE Joint Genome Institute"/>
            <person name="Corrochano L.M."/>
            <person name="Kuo A."/>
            <person name="Marcet-Houben M."/>
            <person name="Polaino S."/>
            <person name="Salamov A."/>
            <person name="Villalobos J.M."/>
            <person name="Alvarez M.I."/>
            <person name="Avalos J."/>
            <person name="Benito E.P."/>
            <person name="Benoit I."/>
            <person name="Burger G."/>
            <person name="Camino L.P."/>
            <person name="Canovas D."/>
            <person name="Cerda-Olmedo E."/>
            <person name="Cheng J.-F."/>
            <person name="Dominguez A."/>
            <person name="Elias M."/>
            <person name="Eslava A.P."/>
            <person name="Glaser F."/>
            <person name="Grimwood J."/>
            <person name="Gutierrez G."/>
            <person name="Heitman J."/>
            <person name="Henrissat B."/>
            <person name="Iturriaga E.A."/>
            <person name="Lang B.F."/>
            <person name="Lavin J.L."/>
            <person name="Lee S."/>
            <person name="Li W."/>
            <person name="Lindquist E."/>
            <person name="Lopez-Garcia S."/>
            <person name="Luque E.M."/>
            <person name="Marcos A.T."/>
            <person name="Martin J."/>
            <person name="McCluskey K."/>
            <person name="Medina H.R."/>
            <person name="Miralles-Duran A."/>
            <person name="Miyazaki A."/>
            <person name="Munoz-Torres E."/>
            <person name="Oguiza J.A."/>
            <person name="Ohm R."/>
            <person name="Olmedo M."/>
            <person name="Orejas M."/>
            <person name="Ortiz-Castellanos L."/>
            <person name="Pisabarro A.G."/>
            <person name="Rodriguez-Romero J."/>
            <person name="Ruiz-Herrera J."/>
            <person name="Ruiz-Vazquez R."/>
            <person name="Sanz C."/>
            <person name="Schackwitz W."/>
            <person name="Schmutz J."/>
            <person name="Shahriari M."/>
            <person name="Shelest E."/>
            <person name="Silva-Franco F."/>
            <person name="Soanes D."/>
            <person name="Syed K."/>
            <person name="Tagua V.G."/>
            <person name="Talbot N.J."/>
            <person name="Thon M."/>
            <person name="De vries R.P."/>
            <person name="Wiebenga A."/>
            <person name="Yadav J.S."/>
            <person name="Braun E.L."/>
            <person name="Baker S."/>
            <person name="Garre V."/>
            <person name="Horwitz B."/>
            <person name="Torres-Martinez S."/>
            <person name="Idnurm A."/>
            <person name="Herrera-Estrella A."/>
            <person name="Gabaldon T."/>
            <person name="Grigoriev I.V."/>
        </authorList>
    </citation>
    <scope>NUCLEOTIDE SEQUENCE [LARGE SCALE GENOMIC DNA]</scope>
    <source>
        <strain evidence="2">NRRL 1555(-)</strain>
    </source>
</reference>